<keyword evidence="1" id="KW-1133">Transmembrane helix</keyword>
<evidence type="ECO:0008006" key="4">
    <source>
        <dbReference type="Google" id="ProtNLM"/>
    </source>
</evidence>
<evidence type="ECO:0000256" key="1">
    <source>
        <dbReference type="SAM" id="Phobius"/>
    </source>
</evidence>
<dbReference type="RefSeq" id="WP_382236893.1">
    <property type="nucleotide sequence ID" value="NZ_JBHTCC010000005.1"/>
</dbReference>
<feature type="transmembrane region" description="Helical" evidence="1">
    <location>
        <begin position="12"/>
        <end position="30"/>
    </location>
</feature>
<dbReference type="EMBL" id="JBHTCC010000005">
    <property type="protein sequence ID" value="MFC7300044.1"/>
    <property type="molecule type" value="Genomic_DNA"/>
</dbReference>
<gene>
    <name evidence="2" type="ORF">ACFQO0_16515</name>
</gene>
<dbReference type="Proteomes" id="UP001596379">
    <property type="component" value="Unassembled WGS sequence"/>
</dbReference>
<keyword evidence="3" id="KW-1185">Reference proteome</keyword>
<keyword evidence="1" id="KW-0812">Transmembrane</keyword>
<proteinExistence type="predicted"/>
<keyword evidence="1" id="KW-0472">Membrane</keyword>
<comment type="caution">
    <text evidence="2">The sequence shown here is derived from an EMBL/GenBank/DDBJ whole genome shotgun (WGS) entry which is preliminary data.</text>
</comment>
<accession>A0ABW2J969</accession>
<sequence length="68" mass="7140">MKNSISRRFSRHLYQATAVAASTLVISVAMHNGAFQDAIYDGALTGGALWASATSIGSFAQSTSAEHH</sequence>
<reference evidence="3" key="1">
    <citation type="journal article" date="2019" name="Int. J. Syst. Evol. Microbiol.">
        <title>The Global Catalogue of Microorganisms (GCM) 10K type strain sequencing project: providing services to taxonomists for standard genome sequencing and annotation.</title>
        <authorList>
            <consortium name="The Broad Institute Genomics Platform"/>
            <consortium name="The Broad Institute Genome Sequencing Center for Infectious Disease"/>
            <person name="Wu L."/>
            <person name="Ma J."/>
        </authorList>
    </citation>
    <scope>NUCLEOTIDE SEQUENCE [LARGE SCALE GENOMIC DNA]</scope>
    <source>
        <strain evidence="3">CCUG 36956</strain>
    </source>
</reference>
<evidence type="ECO:0000313" key="2">
    <source>
        <dbReference type="EMBL" id="MFC7300044.1"/>
    </source>
</evidence>
<evidence type="ECO:0000313" key="3">
    <source>
        <dbReference type="Proteomes" id="UP001596379"/>
    </source>
</evidence>
<name>A0ABW2J969_9BURK</name>
<protein>
    <recommendedName>
        <fullName evidence="4">Secreted protein</fullName>
    </recommendedName>
</protein>
<organism evidence="2 3">
    <name type="scientific">Herminiimonas aquatilis</name>
    <dbReference type="NCBI Taxonomy" id="345342"/>
    <lineage>
        <taxon>Bacteria</taxon>
        <taxon>Pseudomonadati</taxon>
        <taxon>Pseudomonadota</taxon>
        <taxon>Betaproteobacteria</taxon>
        <taxon>Burkholderiales</taxon>
        <taxon>Oxalobacteraceae</taxon>
        <taxon>Herminiimonas</taxon>
    </lineage>
</organism>